<feature type="transmembrane region" description="Helical" evidence="9">
    <location>
        <begin position="168"/>
        <end position="184"/>
    </location>
</feature>
<dbReference type="GO" id="GO:1902600">
    <property type="term" value="P:proton transmembrane transport"/>
    <property type="evidence" value="ECO:0007669"/>
    <property type="project" value="InterPro"/>
</dbReference>
<proteinExistence type="inferred from homology"/>
<dbReference type="PANTHER" id="PTHR42751:SF1">
    <property type="entry name" value="CATION_PROTON ANTIPORTER YBAL-RELATED"/>
    <property type="match status" value="1"/>
</dbReference>
<dbReference type="EMBL" id="FTMC01000004">
    <property type="protein sequence ID" value="SIQ19386.1"/>
    <property type="molecule type" value="Genomic_DNA"/>
</dbReference>
<keyword evidence="3" id="KW-0813">Transport</keyword>
<evidence type="ECO:0000313" key="12">
    <source>
        <dbReference type="EMBL" id="SIQ19386.1"/>
    </source>
</evidence>
<dbReference type="GO" id="GO:0006813">
    <property type="term" value="P:potassium ion transport"/>
    <property type="evidence" value="ECO:0007669"/>
    <property type="project" value="InterPro"/>
</dbReference>
<feature type="transmembrane region" description="Helical" evidence="9">
    <location>
        <begin position="196"/>
        <end position="213"/>
    </location>
</feature>
<evidence type="ECO:0000256" key="9">
    <source>
        <dbReference type="SAM" id="Phobius"/>
    </source>
</evidence>
<keyword evidence="7" id="KW-0406">Ion transport</keyword>
<feature type="domain" description="RCK N-terminal" evidence="11">
    <location>
        <begin position="381"/>
        <end position="493"/>
    </location>
</feature>
<dbReference type="GO" id="GO:0015297">
    <property type="term" value="F:antiporter activity"/>
    <property type="evidence" value="ECO:0007669"/>
    <property type="project" value="UniProtKB-KW"/>
</dbReference>
<evidence type="ECO:0000256" key="8">
    <source>
        <dbReference type="ARBA" id="ARBA00023136"/>
    </source>
</evidence>
<feature type="transmembrane region" description="Helical" evidence="9">
    <location>
        <begin position="270"/>
        <end position="294"/>
    </location>
</feature>
<feature type="domain" description="Cation/H+ exchanger transmembrane" evidence="10">
    <location>
        <begin position="8"/>
        <end position="325"/>
    </location>
</feature>
<feature type="transmembrane region" description="Helical" evidence="9">
    <location>
        <begin position="51"/>
        <end position="69"/>
    </location>
</feature>
<evidence type="ECO:0000256" key="4">
    <source>
        <dbReference type="ARBA" id="ARBA00022449"/>
    </source>
</evidence>
<dbReference type="RefSeq" id="WP_039561862.1">
    <property type="nucleotide sequence ID" value="NZ_FTMC01000004.1"/>
</dbReference>
<evidence type="ECO:0000256" key="7">
    <source>
        <dbReference type="ARBA" id="ARBA00023065"/>
    </source>
</evidence>
<keyword evidence="5 9" id="KW-0812">Transmembrane</keyword>
<evidence type="ECO:0000256" key="3">
    <source>
        <dbReference type="ARBA" id="ARBA00022448"/>
    </source>
</evidence>
<comment type="subcellular location">
    <subcellularLocation>
        <location evidence="1">Membrane</location>
        <topology evidence="1">Multi-pass membrane protein</topology>
    </subcellularLocation>
</comment>
<dbReference type="Pfam" id="PF00999">
    <property type="entry name" value="Na_H_Exchanger"/>
    <property type="match status" value="1"/>
</dbReference>
<organism evidence="12 13">
    <name type="scientific">Pseudomonas flexibilis</name>
    <dbReference type="NCBI Taxonomy" id="706570"/>
    <lineage>
        <taxon>Bacteria</taxon>
        <taxon>Pseudomonadati</taxon>
        <taxon>Pseudomonadota</taxon>
        <taxon>Gammaproteobacteria</taxon>
        <taxon>Pseudomonadales</taxon>
        <taxon>Pseudomonadaceae</taxon>
        <taxon>Pseudomonas</taxon>
    </lineage>
</organism>
<evidence type="ECO:0000256" key="6">
    <source>
        <dbReference type="ARBA" id="ARBA00022989"/>
    </source>
</evidence>
<evidence type="ECO:0000259" key="11">
    <source>
        <dbReference type="Pfam" id="PF02254"/>
    </source>
</evidence>
<name>A0A1N6QSR5_9PSED</name>
<protein>
    <submittedName>
        <fullName evidence="12">Transporter, CPA2 family</fullName>
    </submittedName>
</protein>
<keyword evidence="6 9" id="KW-1133">Transmembrane helix</keyword>
<dbReference type="InterPro" id="IPR003148">
    <property type="entry name" value="RCK_N"/>
</dbReference>
<gene>
    <name evidence="12" type="ORF">SAMN05421672_1044</name>
</gene>
<accession>A0A1N6QSR5</accession>
<feature type="transmembrane region" description="Helical" evidence="9">
    <location>
        <begin position="7"/>
        <end position="31"/>
    </location>
</feature>
<feature type="transmembrane region" description="Helical" evidence="9">
    <location>
        <begin position="108"/>
        <end position="130"/>
    </location>
</feature>
<keyword evidence="8 9" id="KW-0472">Membrane</keyword>
<comment type="similarity">
    <text evidence="2">Belongs to the monovalent cation:proton antiporter 2 (CPA2) transporter (TC 2.A.37) family.</text>
</comment>
<sequence>MIEATWIAFAFGLGLVARVIGLPPLIGYLGAGFALAAFDNQLGITREDSEILAHLSHLGVLLLLFTVGLKLKLGNLARPEVVGGSVLHFALSSVLMLPPILLFLEVGWYEALMLSVVLAFSSTVLAAKVLESRRELKAFHGRVAIGVLIMQDLIALLVMSLASGKMPSAWALLVFLLPLLRPLLFRLLDHSGHEELLVLLGLMLALVVGGLGFESVGLSSELGALAFGAMLAKHPRAGELSNSLWSVKEVFLVGFFLQIGIGGLPDADALIFAAVMSLLLPLKTVLFFFLFLAFRLRSRSAFLSAASLTNYSEFGLIVSSVVMPQWLVPLAITVAFSFILSAQFNRVSARLYNRLASRLVRLERNTRHPDEQPVSLGDAQILVMGMGRTGRAAYNDLREKGYRLISLDSDPVAVERAAREGCNILYADAEDQTFWQSLEMRQVEAVILAMNDAEAKVIASRKLREKGFTGLLVSHALYEDVARQIEAAGADHTYLTMSEAGAGLAQNVAKQLEARHAASSQAFAP</sequence>
<dbReference type="InterPro" id="IPR006153">
    <property type="entry name" value="Cation/H_exchanger_TM"/>
</dbReference>
<dbReference type="PANTHER" id="PTHR42751">
    <property type="entry name" value="SODIUM/HYDROGEN EXCHANGER FAMILY/TRKA DOMAIN PROTEIN"/>
    <property type="match status" value="1"/>
</dbReference>
<evidence type="ECO:0000313" key="13">
    <source>
        <dbReference type="Proteomes" id="UP000186079"/>
    </source>
</evidence>
<feature type="transmembrane region" description="Helical" evidence="9">
    <location>
        <begin position="81"/>
        <end position="102"/>
    </location>
</feature>
<evidence type="ECO:0000256" key="5">
    <source>
        <dbReference type="ARBA" id="ARBA00022692"/>
    </source>
</evidence>
<dbReference type="Gene3D" id="3.40.50.720">
    <property type="entry name" value="NAD(P)-binding Rossmann-like Domain"/>
    <property type="match status" value="1"/>
</dbReference>
<dbReference type="InterPro" id="IPR036291">
    <property type="entry name" value="NAD(P)-bd_dom_sf"/>
</dbReference>
<dbReference type="Gene3D" id="1.20.1530.20">
    <property type="match status" value="1"/>
</dbReference>
<dbReference type="Pfam" id="PF02254">
    <property type="entry name" value="TrkA_N"/>
    <property type="match status" value="1"/>
</dbReference>
<evidence type="ECO:0000256" key="2">
    <source>
        <dbReference type="ARBA" id="ARBA00005551"/>
    </source>
</evidence>
<keyword evidence="4" id="KW-0050">Antiport</keyword>
<dbReference type="SUPFAM" id="SSF51735">
    <property type="entry name" value="NAD(P)-binding Rossmann-fold domains"/>
    <property type="match status" value="1"/>
</dbReference>
<dbReference type="InterPro" id="IPR038770">
    <property type="entry name" value="Na+/solute_symporter_sf"/>
</dbReference>
<dbReference type="AlphaFoldDB" id="A0A1N6QSR5"/>
<evidence type="ECO:0000256" key="1">
    <source>
        <dbReference type="ARBA" id="ARBA00004141"/>
    </source>
</evidence>
<dbReference type="Proteomes" id="UP000186079">
    <property type="component" value="Unassembled WGS sequence"/>
</dbReference>
<feature type="transmembrane region" description="Helical" evidence="9">
    <location>
        <begin position="142"/>
        <end position="162"/>
    </location>
</feature>
<dbReference type="GO" id="GO:0016020">
    <property type="term" value="C:membrane"/>
    <property type="evidence" value="ECO:0007669"/>
    <property type="project" value="UniProtKB-SubCell"/>
</dbReference>
<evidence type="ECO:0000259" key="10">
    <source>
        <dbReference type="Pfam" id="PF00999"/>
    </source>
</evidence>
<reference evidence="12 13" key="1">
    <citation type="submission" date="2017-01" db="EMBL/GenBank/DDBJ databases">
        <authorList>
            <person name="Mah S.A."/>
            <person name="Swanson W.J."/>
            <person name="Moy G.W."/>
            <person name="Vacquier V.D."/>
        </authorList>
    </citation>
    <scope>NUCLEOTIDE SEQUENCE [LARGE SCALE GENOMIC DNA]</scope>
    <source>
        <strain evidence="12 13">ATCC 29606</strain>
    </source>
</reference>